<dbReference type="Gene3D" id="2.60.40.1260">
    <property type="entry name" value="Lamin Tail domain"/>
    <property type="match status" value="2"/>
</dbReference>
<dbReference type="AlphaFoldDB" id="A0A1G2BJR2"/>
<dbReference type="InterPro" id="IPR001322">
    <property type="entry name" value="Lamin_tail_dom"/>
</dbReference>
<feature type="compositionally biased region" description="Low complexity" evidence="1">
    <location>
        <begin position="205"/>
        <end position="214"/>
    </location>
</feature>
<dbReference type="Proteomes" id="UP000177817">
    <property type="component" value="Unassembled WGS sequence"/>
</dbReference>
<dbReference type="PROSITE" id="PS51841">
    <property type="entry name" value="LTD"/>
    <property type="match status" value="1"/>
</dbReference>
<dbReference type="SUPFAM" id="SSF74853">
    <property type="entry name" value="Lamin A/C globular tail domain"/>
    <property type="match status" value="2"/>
</dbReference>
<evidence type="ECO:0000256" key="1">
    <source>
        <dbReference type="SAM" id="MobiDB-lite"/>
    </source>
</evidence>
<protein>
    <recommendedName>
        <fullName evidence="2">LTD domain-containing protein</fullName>
    </recommendedName>
</protein>
<reference evidence="3 4" key="1">
    <citation type="journal article" date="2016" name="Nat. Commun.">
        <title>Thousands of microbial genomes shed light on interconnected biogeochemical processes in an aquifer system.</title>
        <authorList>
            <person name="Anantharaman K."/>
            <person name="Brown C.T."/>
            <person name="Hug L.A."/>
            <person name="Sharon I."/>
            <person name="Castelle C.J."/>
            <person name="Probst A.J."/>
            <person name="Thomas B.C."/>
            <person name="Singh A."/>
            <person name="Wilkins M.J."/>
            <person name="Karaoz U."/>
            <person name="Brodie E.L."/>
            <person name="Williams K.H."/>
            <person name="Hubbard S.S."/>
            <person name="Banfield J.F."/>
        </authorList>
    </citation>
    <scope>NUCLEOTIDE SEQUENCE [LARGE SCALE GENOMIC DNA]</scope>
</reference>
<feature type="region of interest" description="Disordered" evidence="1">
    <location>
        <begin position="204"/>
        <end position="235"/>
    </location>
</feature>
<feature type="domain" description="LTD" evidence="2">
    <location>
        <begin position="232"/>
        <end position="426"/>
    </location>
</feature>
<comment type="caution">
    <text evidence="3">The sequence shown here is derived from an EMBL/GenBank/DDBJ whole genome shotgun (WGS) entry which is preliminary data.</text>
</comment>
<accession>A0A1G2BJR2</accession>
<dbReference type="InterPro" id="IPR036415">
    <property type="entry name" value="Lamin_tail_dom_sf"/>
</dbReference>
<feature type="compositionally biased region" description="Pro residues" evidence="1">
    <location>
        <begin position="215"/>
        <end position="224"/>
    </location>
</feature>
<sequence length="796" mass="86232">MEPEGSSFRPVCLGLSGPWNSMKKILFISLILMPFMTYAAPSLRITEFMYDAPGSDSGKEWIEIFNYGADPVRIGTGSVSTSMRFYDGSKHLLQLALGEEVLQPGSFAIIAANAAQWQADHPAYQGTLFSSSMALANASGTIGLVDAHETTPFISVSYDAVQGAAGDGFTLRRTSLTDTLDDTRIWILSTVAGGTPGYFEAFGIPSSSPTSTPTSTPPVLPTSTPPDIQDTSPVQAQNPGTQVIFVPQMPLFSYEIRINELLPNPAGTDTEGEWIELYNDGNLPVELAGWKVQDNSSTVYTVSEDTLQLTSIGPHDYFVIPRIASKLSLNNTGGDIVKLFWPDGQLADVMLYSEEATEGHSYARFPWGWQWAQPTQKTENAVIGNPGAFSDAAVDLPDEVSPDETVVNQNVYTGDGVLIDRILPNPAGNDDDEWIELSNTSSSTIALLGWQIDDAPGGSRPYIIGSDAVIAAHATRIIRREESGIVLNNDGDTVRLLSPDGAVKQEISYRVAPENTVYRLLDNGSWAWGPERNFIDTLSVELASSTVQVLGMSRSEVSSIKELADLPDDTEVLTTGIILVPPNTLYKRQVYLLLHEDDDALLELYDFHKRFPKLAPGDIVQIRGIKATASSGQLRLTIEDTDAIEKKGSGTVPEPALVSIGRLGPDDARSFVTLSGVVERVSQRSLTLIDEGISFGVYPEFADSLTLSQFSKGDTVQAAGFFMYNSERPRVYVFLNGHIQKIQSSPVDYETASTTTGAVLAPVSPAPFNPLLYSASIPLIVIAGFIVKKFLLPYLS</sequence>
<proteinExistence type="predicted"/>
<dbReference type="EMBL" id="MHKK01000035">
    <property type="protein sequence ID" value="OGY89414.1"/>
    <property type="molecule type" value="Genomic_DNA"/>
</dbReference>
<evidence type="ECO:0000313" key="4">
    <source>
        <dbReference type="Proteomes" id="UP000177817"/>
    </source>
</evidence>
<dbReference type="Pfam" id="PF00932">
    <property type="entry name" value="LTD"/>
    <property type="match status" value="3"/>
</dbReference>
<evidence type="ECO:0000259" key="2">
    <source>
        <dbReference type="PROSITE" id="PS51841"/>
    </source>
</evidence>
<gene>
    <name evidence="3" type="ORF">A2677_00855</name>
</gene>
<name>A0A1G2BJR2_9BACT</name>
<evidence type="ECO:0000313" key="3">
    <source>
        <dbReference type="EMBL" id="OGY89414.1"/>
    </source>
</evidence>
<organism evidence="3 4">
    <name type="scientific">Candidatus Komeilibacteria bacterium RIFCSPHIGHO2_01_FULL_52_14</name>
    <dbReference type="NCBI Taxonomy" id="1798549"/>
    <lineage>
        <taxon>Bacteria</taxon>
        <taxon>Candidatus Komeiliibacteriota</taxon>
    </lineage>
</organism>